<dbReference type="InterPro" id="IPR036890">
    <property type="entry name" value="HATPase_C_sf"/>
</dbReference>
<keyword evidence="3" id="KW-0808">Transferase</keyword>
<dbReference type="InterPro" id="IPR050640">
    <property type="entry name" value="Bact_2-comp_sensor_kinase"/>
</dbReference>
<dbReference type="EMBL" id="JACYGY010000001">
    <property type="protein sequence ID" value="MBE9460685.1"/>
    <property type="molecule type" value="Genomic_DNA"/>
</dbReference>
<keyword evidence="1" id="KW-0812">Transmembrane</keyword>
<feature type="transmembrane region" description="Helical" evidence="1">
    <location>
        <begin position="47"/>
        <end position="65"/>
    </location>
</feature>
<gene>
    <name evidence="3" type="ORF">IEE83_02215</name>
</gene>
<dbReference type="GO" id="GO:0016301">
    <property type="term" value="F:kinase activity"/>
    <property type="evidence" value="ECO:0007669"/>
    <property type="project" value="UniProtKB-KW"/>
</dbReference>
<keyword evidence="1" id="KW-1133">Transmembrane helix</keyword>
<evidence type="ECO:0000313" key="3">
    <source>
        <dbReference type="EMBL" id="MBE9460685.1"/>
    </source>
</evidence>
<keyword evidence="1" id="KW-0472">Membrane</keyword>
<dbReference type="Proteomes" id="UP000634134">
    <property type="component" value="Unassembled WGS sequence"/>
</dbReference>
<feature type="transmembrane region" description="Helical" evidence="1">
    <location>
        <begin position="119"/>
        <end position="142"/>
    </location>
</feature>
<feature type="domain" description="Signal transduction histidine kinase internal region" evidence="2">
    <location>
        <begin position="163"/>
        <end position="238"/>
    </location>
</feature>
<proteinExistence type="predicted"/>
<accession>A0ABR9W5F7</accession>
<dbReference type="Pfam" id="PF06580">
    <property type="entry name" value="His_kinase"/>
    <property type="match status" value="1"/>
</dbReference>
<evidence type="ECO:0000259" key="2">
    <source>
        <dbReference type="Pfam" id="PF06580"/>
    </source>
</evidence>
<dbReference type="InterPro" id="IPR010559">
    <property type="entry name" value="Sig_transdc_His_kin_internal"/>
</dbReference>
<feature type="transmembrane region" description="Helical" evidence="1">
    <location>
        <begin position="12"/>
        <end position="32"/>
    </location>
</feature>
<keyword evidence="4" id="KW-1185">Reference proteome</keyword>
<keyword evidence="3" id="KW-0418">Kinase</keyword>
<comment type="caution">
    <text evidence="3">The sequence shown here is derived from an EMBL/GenBank/DDBJ whole genome shotgun (WGS) entry which is preliminary data.</text>
</comment>
<sequence length="353" mass="40882">MITGKSKKVVTIFVHVLAWALFGFTLIFYHPLTWNVKLPGVFWAKQTAHLCILVILFYVNSYYFVPKYLLKNNPAPYTFWIIIATPVALYLLYNIENWLHVSEAMSHVMRRPGPPGRRGILDGFALMTVLLVLGISTSLAVIQRWQRDALLREDLEKQQIRSELSFLKAQINPHFFFNTLNNIYALSFTDVTMSRDALLKLSRMMRYLLYETQSDKAVLNNEISFLKDYIELMKLRLHGSTEVIFHEPKLLKDYSIAPMMLLPFIENAFKHGISAFQQTSILIEIEVENDILQLRVQNNVFHEKNALAMDSGGIGLTNTKRRLDLLYSGKHKLTIEDNKAENNFFIELQIDMS</sequence>
<protein>
    <submittedName>
        <fullName evidence="3">Histidine kinase</fullName>
    </submittedName>
</protein>
<dbReference type="PANTHER" id="PTHR34220:SF7">
    <property type="entry name" value="SENSOR HISTIDINE KINASE YPDA"/>
    <property type="match status" value="1"/>
</dbReference>
<organism evidence="3 4">
    <name type="scientific">Dyadobacter subterraneus</name>
    <dbReference type="NCBI Taxonomy" id="2773304"/>
    <lineage>
        <taxon>Bacteria</taxon>
        <taxon>Pseudomonadati</taxon>
        <taxon>Bacteroidota</taxon>
        <taxon>Cytophagia</taxon>
        <taxon>Cytophagales</taxon>
        <taxon>Spirosomataceae</taxon>
        <taxon>Dyadobacter</taxon>
    </lineage>
</organism>
<dbReference type="SUPFAM" id="SSF55874">
    <property type="entry name" value="ATPase domain of HSP90 chaperone/DNA topoisomerase II/histidine kinase"/>
    <property type="match status" value="1"/>
</dbReference>
<name>A0ABR9W5F7_9BACT</name>
<dbReference type="PANTHER" id="PTHR34220">
    <property type="entry name" value="SENSOR HISTIDINE KINASE YPDA"/>
    <property type="match status" value="1"/>
</dbReference>
<feature type="transmembrane region" description="Helical" evidence="1">
    <location>
        <begin position="77"/>
        <end position="95"/>
    </location>
</feature>
<reference evidence="4" key="1">
    <citation type="submission" date="2023-07" db="EMBL/GenBank/DDBJ databases">
        <title>Dyadobacter sp. nov 'subterranea' isolated from contaminted grondwater.</title>
        <authorList>
            <person name="Szabo I."/>
            <person name="Al-Omari J."/>
            <person name="Szerdahelyi S.G."/>
            <person name="Rado J."/>
        </authorList>
    </citation>
    <scope>NUCLEOTIDE SEQUENCE [LARGE SCALE GENOMIC DNA]</scope>
    <source>
        <strain evidence="4">UP-52</strain>
    </source>
</reference>
<evidence type="ECO:0000313" key="4">
    <source>
        <dbReference type="Proteomes" id="UP000634134"/>
    </source>
</evidence>
<dbReference type="Gene3D" id="3.30.565.10">
    <property type="entry name" value="Histidine kinase-like ATPase, C-terminal domain"/>
    <property type="match status" value="1"/>
</dbReference>
<evidence type="ECO:0000256" key="1">
    <source>
        <dbReference type="SAM" id="Phobius"/>
    </source>
</evidence>
<dbReference type="RefSeq" id="WP_194118997.1">
    <property type="nucleotide sequence ID" value="NZ_JACYGY010000001.1"/>
</dbReference>